<evidence type="ECO:0000256" key="1">
    <source>
        <dbReference type="SAM" id="Phobius"/>
    </source>
</evidence>
<comment type="caution">
    <text evidence="2">The sequence shown here is derived from an EMBL/GenBank/DDBJ whole genome shotgun (WGS) entry which is preliminary data.</text>
</comment>
<sequence>MSSITDWMIALAPPTVAAMAFCVFLCVQQELDRHSEKLFQLEMKFAAFREEMAADLEMEADEDQGGLFPVGP</sequence>
<reference evidence="2" key="1">
    <citation type="submission" date="2023-01" db="EMBL/GenBank/DDBJ databases">
        <title>Colletotrichum chrysophilum M932 genome sequence.</title>
        <authorList>
            <person name="Baroncelli R."/>
        </authorList>
    </citation>
    <scope>NUCLEOTIDE SEQUENCE</scope>
    <source>
        <strain evidence="2">M932</strain>
    </source>
</reference>
<dbReference type="EMBL" id="JAQOWY010000015">
    <property type="protein sequence ID" value="KAK1855889.1"/>
    <property type="molecule type" value="Genomic_DNA"/>
</dbReference>
<organism evidence="2 3">
    <name type="scientific">Colletotrichum chrysophilum</name>
    <dbReference type="NCBI Taxonomy" id="1836956"/>
    <lineage>
        <taxon>Eukaryota</taxon>
        <taxon>Fungi</taxon>
        <taxon>Dikarya</taxon>
        <taxon>Ascomycota</taxon>
        <taxon>Pezizomycotina</taxon>
        <taxon>Sordariomycetes</taxon>
        <taxon>Hypocreomycetidae</taxon>
        <taxon>Glomerellales</taxon>
        <taxon>Glomerellaceae</taxon>
        <taxon>Colletotrichum</taxon>
        <taxon>Colletotrichum gloeosporioides species complex</taxon>
    </lineage>
</organism>
<name>A0AAD9B1Z5_9PEZI</name>
<evidence type="ECO:0000313" key="3">
    <source>
        <dbReference type="Proteomes" id="UP001243330"/>
    </source>
</evidence>
<feature type="transmembrane region" description="Helical" evidence="1">
    <location>
        <begin position="6"/>
        <end position="27"/>
    </location>
</feature>
<dbReference type="AlphaFoldDB" id="A0AAD9B1Z5"/>
<protein>
    <submittedName>
        <fullName evidence="2">Uncharacterized protein</fullName>
    </submittedName>
</protein>
<dbReference type="Proteomes" id="UP001243330">
    <property type="component" value="Unassembled WGS sequence"/>
</dbReference>
<proteinExistence type="predicted"/>
<keyword evidence="1" id="KW-0472">Membrane</keyword>
<keyword evidence="1" id="KW-1133">Transmembrane helix</keyword>
<accession>A0AAD9B1Z5</accession>
<keyword evidence="1" id="KW-0812">Transmembrane</keyword>
<evidence type="ECO:0000313" key="2">
    <source>
        <dbReference type="EMBL" id="KAK1855889.1"/>
    </source>
</evidence>
<keyword evidence="3" id="KW-1185">Reference proteome</keyword>
<gene>
    <name evidence="2" type="ORF">CCHR01_01439</name>
</gene>